<gene>
    <name evidence="1" type="ORF">OWV82_000962</name>
</gene>
<organism evidence="1 2">
    <name type="scientific">Melia azedarach</name>
    <name type="common">Chinaberry tree</name>
    <dbReference type="NCBI Taxonomy" id="155640"/>
    <lineage>
        <taxon>Eukaryota</taxon>
        <taxon>Viridiplantae</taxon>
        <taxon>Streptophyta</taxon>
        <taxon>Embryophyta</taxon>
        <taxon>Tracheophyta</taxon>
        <taxon>Spermatophyta</taxon>
        <taxon>Magnoliopsida</taxon>
        <taxon>eudicotyledons</taxon>
        <taxon>Gunneridae</taxon>
        <taxon>Pentapetalae</taxon>
        <taxon>rosids</taxon>
        <taxon>malvids</taxon>
        <taxon>Sapindales</taxon>
        <taxon>Meliaceae</taxon>
        <taxon>Melia</taxon>
    </lineage>
</organism>
<accession>A0ACC1YX60</accession>
<dbReference type="Proteomes" id="UP001164539">
    <property type="component" value="Chromosome 1"/>
</dbReference>
<comment type="caution">
    <text evidence="1">The sequence shown here is derived from an EMBL/GenBank/DDBJ whole genome shotgun (WGS) entry which is preliminary data.</text>
</comment>
<evidence type="ECO:0000313" key="1">
    <source>
        <dbReference type="EMBL" id="KAJ4727944.1"/>
    </source>
</evidence>
<protein>
    <submittedName>
        <fullName evidence="1">Cyclin-dependent protein kinase inhibitor SMR3-like</fullName>
    </submittedName>
</protein>
<proteinExistence type="predicted"/>
<name>A0ACC1YX60_MELAZ</name>
<sequence>MMAAFQEKLEDKYETLALSIKLEKLVVDEEETENCKTPTAEQHRIPVITTCPPAPKKRKDSPFNSKANNSPDDKSRKVNSLQIVDN</sequence>
<keyword evidence="1" id="KW-0649">Protein kinase inhibitor</keyword>
<dbReference type="EMBL" id="CM051394">
    <property type="protein sequence ID" value="KAJ4727944.1"/>
    <property type="molecule type" value="Genomic_DNA"/>
</dbReference>
<evidence type="ECO:0000313" key="2">
    <source>
        <dbReference type="Proteomes" id="UP001164539"/>
    </source>
</evidence>
<keyword evidence="2" id="KW-1185">Reference proteome</keyword>
<reference evidence="1 2" key="1">
    <citation type="journal article" date="2023" name="Science">
        <title>Complex scaffold remodeling in plant triterpene biosynthesis.</title>
        <authorList>
            <person name="De La Pena R."/>
            <person name="Hodgson H."/>
            <person name="Liu J.C."/>
            <person name="Stephenson M.J."/>
            <person name="Martin A.C."/>
            <person name="Owen C."/>
            <person name="Harkess A."/>
            <person name="Leebens-Mack J."/>
            <person name="Jimenez L.E."/>
            <person name="Osbourn A."/>
            <person name="Sattely E.S."/>
        </authorList>
    </citation>
    <scope>NUCLEOTIDE SEQUENCE [LARGE SCALE GENOMIC DNA]</scope>
    <source>
        <strain evidence="2">cv. JPN11</strain>
        <tissue evidence="1">Leaf</tissue>
    </source>
</reference>